<comment type="caution">
    <text evidence="1">The sequence shown here is derived from an EMBL/GenBank/DDBJ whole genome shotgun (WGS) entry which is preliminary data.</text>
</comment>
<name>A0A1A9MEQ7_9XANT</name>
<evidence type="ECO:0000313" key="2">
    <source>
        <dbReference type="Proteomes" id="UP000077659"/>
    </source>
</evidence>
<proteinExistence type="predicted"/>
<gene>
    <name evidence="1" type="ORF">A7D17_02990</name>
</gene>
<reference evidence="1 2" key="1">
    <citation type="submission" date="2016-05" db="EMBL/GenBank/DDBJ databases">
        <title>Pathogenic, phenotypic and molecular characterisation of Xanthomonas nasturtii sp. nov. and Xanthomonas floridensis sp. nov., new species of Xanthomonas associated with watercress production in Florida.</title>
        <authorList>
            <person name="Vicente J.G."/>
            <person name="Rothwell S."/>
            <person name="Holub E.B."/>
            <person name="Studholme D.J."/>
        </authorList>
    </citation>
    <scope>NUCLEOTIDE SEQUENCE [LARGE SCALE GENOMIC DNA]</scope>
    <source>
        <strain evidence="1 2">WHRI 8848</strain>
    </source>
</reference>
<sequence length="103" mass="11465">MGRRGLQTSRVELAQNDGGILKKLAQLRCIELHVTYLVLIAMRSCMALGGLPVSPKLVPRRKRVSGDKADPESLRDLYIKPVVPSSKEPVNELNRVVPIKYTD</sequence>
<dbReference type="Proteomes" id="UP000077659">
    <property type="component" value="Unassembled WGS sequence"/>
</dbReference>
<dbReference type="AlphaFoldDB" id="A0A1A9MEQ7"/>
<protein>
    <submittedName>
        <fullName evidence="1">Uncharacterized protein</fullName>
    </submittedName>
</protein>
<dbReference type="EMBL" id="LXNG01000012">
    <property type="protein sequence ID" value="OAG68137.1"/>
    <property type="molecule type" value="Genomic_DNA"/>
</dbReference>
<accession>A0A1A9MEQ7</accession>
<organism evidence="1 2">
    <name type="scientific">Xanthomonas floridensis</name>
    <dbReference type="NCBI Taxonomy" id="1843580"/>
    <lineage>
        <taxon>Bacteria</taxon>
        <taxon>Pseudomonadati</taxon>
        <taxon>Pseudomonadota</taxon>
        <taxon>Gammaproteobacteria</taxon>
        <taxon>Lysobacterales</taxon>
        <taxon>Lysobacteraceae</taxon>
        <taxon>Xanthomonas</taxon>
    </lineage>
</organism>
<evidence type="ECO:0000313" key="1">
    <source>
        <dbReference type="EMBL" id="OAG68137.1"/>
    </source>
</evidence>